<feature type="signal peptide" evidence="14">
    <location>
        <begin position="1"/>
        <end position="17"/>
    </location>
</feature>
<sequence length="381" mass="41919">MSLRLASIALLVATSLAQTSTDCNPNNSTCPDNPALGTTFTETYNKTFSEFDPRFWNVTAGKSLISFGDEGAELALTKEGDSVTVKSNFYIFWGQVEILFKAAAGTGIISTVITLSDNLDEIDWEIKGGNHTSASNNYYGWGNLTQMNSEYPPLSPGPQDDFHNYTIDWTEERIQYIINGDVVRTVPAHEAGEYPQTPSRIQFGAWCGGCSESQGTIDWAGGKADWAQAPFTMKVQSLRITDGTQNASTYSYGDHSGTWQSIKVVDGESEAYKEMNKLSTAEKARKQWEGLSTGAKIGIACGVLGALLIGAIVFAFHCIRQRKAGRAEAAAHEKEWEQHNAELMEYRTMMAKGNFAVSRQSVMLEVEPNKQSRFSRLSGRF</sequence>
<keyword evidence="10" id="KW-0326">Glycosidase</keyword>
<evidence type="ECO:0000256" key="7">
    <source>
        <dbReference type="ARBA" id="ARBA00022801"/>
    </source>
</evidence>
<keyword evidence="6 14" id="KW-0732">Signal</keyword>
<dbReference type="PROSITE" id="PS51762">
    <property type="entry name" value="GH16_2"/>
    <property type="match status" value="1"/>
</dbReference>
<evidence type="ECO:0000259" key="15">
    <source>
        <dbReference type="PROSITE" id="PS51762"/>
    </source>
</evidence>
<evidence type="ECO:0000256" key="3">
    <source>
        <dbReference type="ARBA" id="ARBA00012729"/>
    </source>
</evidence>
<dbReference type="GO" id="GO:0008843">
    <property type="term" value="F:endochitinase activity"/>
    <property type="evidence" value="ECO:0007669"/>
    <property type="project" value="UniProtKB-EC"/>
</dbReference>
<keyword evidence="5" id="KW-0808">Transferase</keyword>
<proteinExistence type="inferred from homology"/>
<keyword evidence="17" id="KW-1185">Reference proteome</keyword>
<evidence type="ECO:0000256" key="2">
    <source>
        <dbReference type="ARBA" id="ARBA00004370"/>
    </source>
</evidence>
<dbReference type="EC" id="3.2.1.14" evidence="3"/>
<evidence type="ECO:0000256" key="8">
    <source>
        <dbReference type="ARBA" id="ARBA00023136"/>
    </source>
</evidence>
<dbReference type="InterPro" id="IPR000757">
    <property type="entry name" value="Beta-glucanase-like"/>
</dbReference>
<keyword evidence="13" id="KW-0812">Transmembrane</keyword>
<keyword evidence="4" id="KW-0328">Glycosyltransferase</keyword>
<protein>
    <recommendedName>
        <fullName evidence="3">chitinase</fullName>
        <ecNumber evidence="3">3.2.1.14</ecNumber>
    </recommendedName>
</protein>
<dbReference type="Proteomes" id="UP001056384">
    <property type="component" value="Chromosome 12"/>
</dbReference>
<dbReference type="EMBL" id="CP099429">
    <property type="protein sequence ID" value="USW59158.1"/>
    <property type="molecule type" value="Genomic_DNA"/>
</dbReference>
<dbReference type="GO" id="GO:0009277">
    <property type="term" value="C:fungal-type cell wall"/>
    <property type="evidence" value="ECO:0007669"/>
    <property type="project" value="TreeGrafter"/>
</dbReference>
<evidence type="ECO:0000313" key="17">
    <source>
        <dbReference type="Proteomes" id="UP001056384"/>
    </source>
</evidence>
<dbReference type="Gene3D" id="2.60.120.200">
    <property type="match status" value="1"/>
</dbReference>
<dbReference type="GO" id="GO:0031505">
    <property type="term" value="P:fungal-type cell wall organization"/>
    <property type="evidence" value="ECO:0007669"/>
    <property type="project" value="TreeGrafter"/>
</dbReference>
<evidence type="ECO:0000256" key="9">
    <source>
        <dbReference type="ARBA" id="ARBA00023180"/>
    </source>
</evidence>
<dbReference type="InterPro" id="IPR050546">
    <property type="entry name" value="Glycosyl_Hydrlase_16"/>
</dbReference>
<evidence type="ECO:0000256" key="11">
    <source>
        <dbReference type="ARBA" id="ARBA00023316"/>
    </source>
</evidence>
<dbReference type="PANTHER" id="PTHR10963:SF27">
    <property type="entry name" value="GLYCOSIDASE-RELATED"/>
    <property type="match status" value="1"/>
</dbReference>
<evidence type="ECO:0000256" key="12">
    <source>
        <dbReference type="ARBA" id="ARBA00038074"/>
    </source>
</evidence>
<keyword evidence="8 13" id="KW-0472">Membrane</keyword>
<dbReference type="AlphaFoldDB" id="A0A9Q9B852"/>
<comment type="catalytic activity">
    <reaction evidence="1">
        <text>Random endo-hydrolysis of N-acetyl-beta-D-glucosaminide (1-&gt;4)-beta-linkages in chitin and chitodextrins.</text>
        <dbReference type="EC" id="3.2.1.14"/>
    </reaction>
</comment>
<organism evidence="16 17">
    <name type="scientific">Septoria linicola</name>
    <dbReference type="NCBI Taxonomy" id="215465"/>
    <lineage>
        <taxon>Eukaryota</taxon>
        <taxon>Fungi</taxon>
        <taxon>Dikarya</taxon>
        <taxon>Ascomycota</taxon>
        <taxon>Pezizomycotina</taxon>
        <taxon>Dothideomycetes</taxon>
        <taxon>Dothideomycetidae</taxon>
        <taxon>Mycosphaerellales</taxon>
        <taxon>Mycosphaerellaceae</taxon>
        <taxon>Septoria</taxon>
    </lineage>
</organism>
<keyword evidence="11" id="KW-0961">Cell wall biogenesis/degradation</keyword>
<name>A0A9Q9B852_9PEZI</name>
<evidence type="ECO:0000256" key="6">
    <source>
        <dbReference type="ARBA" id="ARBA00022729"/>
    </source>
</evidence>
<dbReference type="GO" id="GO:0016020">
    <property type="term" value="C:membrane"/>
    <property type="evidence" value="ECO:0007669"/>
    <property type="project" value="UniProtKB-SubCell"/>
</dbReference>
<keyword evidence="7 16" id="KW-0378">Hydrolase</keyword>
<dbReference type="SUPFAM" id="SSF49899">
    <property type="entry name" value="Concanavalin A-like lectins/glucanases"/>
    <property type="match status" value="1"/>
</dbReference>
<accession>A0A9Q9B852</accession>
<evidence type="ECO:0000256" key="5">
    <source>
        <dbReference type="ARBA" id="ARBA00022679"/>
    </source>
</evidence>
<dbReference type="GO" id="GO:0005975">
    <property type="term" value="P:carbohydrate metabolic process"/>
    <property type="evidence" value="ECO:0007669"/>
    <property type="project" value="InterPro"/>
</dbReference>
<dbReference type="OrthoDB" id="4781at2759"/>
<feature type="domain" description="GH16" evidence="15">
    <location>
        <begin position="19"/>
        <end position="235"/>
    </location>
</feature>
<dbReference type="InterPro" id="IPR013320">
    <property type="entry name" value="ConA-like_dom_sf"/>
</dbReference>
<keyword evidence="13" id="KW-1133">Transmembrane helix</keyword>
<evidence type="ECO:0000256" key="4">
    <source>
        <dbReference type="ARBA" id="ARBA00022676"/>
    </source>
</evidence>
<feature type="transmembrane region" description="Helical" evidence="13">
    <location>
        <begin position="297"/>
        <end position="316"/>
    </location>
</feature>
<dbReference type="Pfam" id="PF00722">
    <property type="entry name" value="Glyco_hydro_16"/>
    <property type="match status" value="1"/>
</dbReference>
<comment type="subcellular location">
    <subcellularLocation>
        <location evidence="2">Membrane</location>
    </subcellularLocation>
</comment>
<evidence type="ECO:0000313" key="16">
    <source>
        <dbReference type="EMBL" id="USW59158.1"/>
    </source>
</evidence>
<evidence type="ECO:0000256" key="10">
    <source>
        <dbReference type="ARBA" id="ARBA00023295"/>
    </source>
</evidence>
<reference evidence="16" key="1">
    <citation type="submission" date="2022-06" db="EMBL/GenBank/DDBJ databases">
        <title>Complete genome sequences of two strains of the flax pathogen Septoria linicola.</title>
        <authorList>
            <person name="Lapalu N."/>
            <person name="Simon A."/>
            <person name="Demenou B."/>
            <person name="Paumier D."/>
            <person name="Guillot M.-P."/>
            <person name="Gout L."/>
            <person name="Valade R."/>
        </authorList>
    </citation>
    <scope>NUCLEOTIDE SEQUENCE</scope>
    <source>
        <strain evidence="16">SE15195</strain>
    </source>
</reference>
<dbReference type="GO" id="GO:0016757">
    <property type="term" value="F:glycosyltransferase activity"/>
    <property type="evidence" value="ECO:0007669"/>
    <property type="project" value="UniProtKB-KW"/>
</dbReference>
<comment type="similarity">
    <text evidence="12">Belongs to the glycosyl hydrolase 16 family. CRH1 subfamily.</text>
</comment>
<keyword evidence="9" id="KW-0325">Glycoprotein</keyword>
<evidence type="ECO:0000256" key="1">
    <source>
        <dbReference type="ARBA" id="ARBA00000822"/>
    </source>
</evidence>
<evidence type="ECO:0000256" key="13">
    <source>
        <dbReference type="SAM" id="Phobius"/>
    </source>
</evidence>
<evidence type="ECO:0000256" key="14">
    <source>
        <dbReference type="SAM" id="SignalP"/>
    </source>
</evidence>
<dbReference type="PANTHER" id="PTHR10963">
    <property type="entry name" value="GLYCOSYL HYDROLASE-RELATED"/>
    <property type="match status" value="1"/>
</dbReference>
<gene>
    <name evidence="16" type="ORF">Slin15195_G124770</name>
</gene>
<feature type="chain" id="PRO_5040345273" description="chitinase" evidence="14">
    <location>
        <begin position="18"/>
        <end position="381"/>
    </location>
</feature>